<evidence type="ECO:0000313" key="3">
    <source>
        <dbReference type="Proteomes" id="UP001082899"/>
    </source>
</evidence>
<protein>
    <recommendedName>
        <fullName evidence="4">F-box domain-containing protein</fullName>
    </recommendedName>
</protein>
<sequence length="383" mass="41093">MSSTLDLSTKRSPSPASKADSKRRSPTTLPHELLGSITSYVKGRSTVALARTSKEMNAFVSPELDSARLVDRAERAGRARDLAPLYADTPDDAPTPGHPQGQPNAIARLPAYQQAEPRAAVAAKLVDLARPLGGPNADSFQDFTVFLEIASLLRTLPDEEKLPVLAVLAAKSAFIGHDSGEAGAAHHSIAEMIENAPPASQPALWKALAGNVPELSQDDMPQAFTDMLEMMERTGPSPALRGDLLKLITPALSLFHPDELLDRSDSLIHAANDLPEDLRDGVQDQILKNLARCVVDMGRDRVPATLSYMLRLVEQRDPSPTRQEELLKNMFASSILAFESNDDRAEAADALIHAAEGLPGNHRDGIQAHIQATMAQGATLPGG</sequence>
<dbReference type="Proteomes" id="UP001082899">
    <property type="component" value="Unassembled WGS sequence"/>
</dbReference>
<feature type="region of interest" description="Disordered" evidence="1">
    <location>
        <begin position="80"/>
        <end position="104"/>
    </location>
</feature>
<gene>
    <name evidence="2" type="ORF">OVY01_01355</name>
</gene>
<evidence type="ECO:0000313" key="2">
    <source>
        <dbReference type="EMBL" id="MCY0385908.1"/>
    </source>
</evidence>
<organism evidence="2 3">
    <name type="scientific">Robbsia betulipollinis</name>
    <dbReference type="NCBI Taxonomy" id="2981849"/>
    <lineage>
        <taxon>Bacteria</taxon>
        <taxon>Pseudomonadati</taxon>
        <taxon>Pseudomonadota</taxon>
        <taxon>Betaproteobacteria</taxon>
        <taxon>Burkholderiales</taxon>
        <taxon>Burkholderiaceae</taxon>
        <taxon>Robbsia</taxon>
    </lineage>
</organism>
<feature type="region of interest" description="Disordered" evidence="1">
    <location>
        <begin position="1"/>
        <end position="31"/>
    </location>
</feature>
<reference evidence="2" key="1">
    <citation type="submission" date="2022-11" db="EMBL/GenBank/DDBJ databases">
        <title>Robbsia betulipollinis sp. nov., isolated from pollen of birch (Betula pendula).</title>
        <authorList>
            <person name="Shi H."/>
            <person name="Ambika Manirajan B."/>
            <person name="Ratering S."/>
            <person name="Geissler-Plaum R."/>
            <person name="Schnell S."/>
        </authorList>
    </citation>
    <scope>NUCLEOTIDE SEQUENCE</scope>
    <source>
        <strain evidence="2">Bb-Pol-6</strain>
    </source>
</reference>
<dbReference type="EMBL" id="JAPMXC010000001">
    <property type="protein sequence ID" value="MCY0385908.1"/>
    <property type="molecule type" value="Genomic_DNA"/>
</dbReference>
<proteinExistence type="predicted"/>
<name>A0ABT3ZIV0_9BURK</name>
<keyword evidence="3" id="KW-1185">Reference proteome</keyword>
<evidence type="ECO:0000256" key="1">
    <source>
        <dbReference type="SAM" id="MobiDB-lite"/>
    </source>
</evidence>
<feature type="compositionally biased region" description="Polar residues" evidence="1">
    <location>
        <begin position="1"/>
        <end position="15"/>
    </location>
</feature>
<accession>A0ABT3ZIV0</accession>
<dbReference type="RefSeq" id="WP_267845055.1">
    <property type="nucleotide sequence ID" value="NZ_JAPMXC010000001.1"/>
</dbReference>
<evidence type="ECO:0008006" key="4">
    <source>
        <dbReference type="Google" id="ProtNLM"/>
    </source>
</evidence>
<comment type="caution">
    <text evidence="2">The sequence shown here is derived from an EMBL/GenBank/DDBJ whole genome shotgun (WGS) entry which is preliminary data.</text>
</comment>